<dbReference type="OrthoDB" id="1097715at2"/>
<evidence type="ECO:0000313" key="7">
    <source>
        <dbReference type="Proteomes" id="UP000321579"/>
    </source>
</evidence>
<dbReference type="Pfam" id="PF14059">
    <property type="entry name" value="DUF4251"/>
    <property type="match status" value="1"/>
</dbReference>
<dbReference type="InterPro" id="IPR025347">
    <property type="entry name" value="DUF4251"/>
</dbReference>
<feature type="signal peptide" evidence="1">
    <location>
        <begin position="1"/>
        <end position="21"/>
    </location>
</feature>
<evidence type="ECO:0000313" key="3">
    <source>
        <dbReference type="EMBL" id="OCB74247.1"/>
    </source>
</evidence>
<keyword evidence="6" id="KW-1185">Reference proteome</keyword>
<keyword evidence="1" id="KW-0732">Signal</keyword>
<dbReference type="RefSeq" id="WP_066324588.1">
    <property type="nucleotide sequence ID" value="NZ_BJVF01000010.1"/>
</dbReference>
<dbReference type="Proteomes" id="UP000321579">
    <property type="component" value="Unassembled WGS sequence"/>
</dbReference>
<comment type="caution">
    <text evidence="3">The sequence shown here is derived from an EMBL/GenBank/DDBJ whole genome shotgun (WGS) entry which is preliminary data.</text>
</comment>
<dbReference type="Proteomes" id="UP000182367">
    <property type="component" value="Unassembled WGS sequence"/>
</dbReference>
<evidence type="ECO:0000313" key="6">
    <source>
        <dbReference type="Proteomes" id="UP000182367"/>
    </source>
</evidence>
<evidence type="ECO:0000313" key="4">
    <source>
        <dbReference type="EMBL" id="SDK02037.1"/>
    </source>
</evidence>
<evidence type="ECO:0000313" key="2">
    <source>
        <dbReference type="EMBL" id="GEL12243.1"/>
    </source>
</evidence>
<dbReference type="Gene3D" id="2.40.128.410">
    <property type="match status" value="1"/>
</dbReference>
<accession>A0A1B9DX38</accession>
<proteinExistence type="predicted"/>
<feature type="chain" id="PRO_5044556254" description="DUF4251 domain-containing protein" evidence="1">
    <location>
        <begin position="22"/>
        <end position="173"/>
    </location>
</feature>
<protein>
    <recommendedName>
        <fullName evidence="8">DUF4251 domain-containing protein</fullName>
    </recommendedName>
</protein>
<reference evidence="4 6" key="3">
    <citation type="submission" date="2016-10" db="EMBL/GenBank/DDBJ databases">
        <authorList>
            <person name="Varghese N."/>
            <person name="Submissions S."/>
        </authorList>
    </citation>
    <scope>NUCLEOTIDE SEQUENCE [LARGE SCALE GENOMIC DNA]</scope>
    <source>
        <strain evidence="4 6">Gm-149</strain>
    </source>
</reference>
<dbReference type="AlphaFoldDB" id="A0A1B9DX38"/>
<name>A0A1B9DX38_9FLAO</name>
<dbReference type="EMBL" id="FNEO01000010">
    <property type="protein sequence ID" value="SDK02037.1"/>
    <property type="molecule type" value="Genomic_DNA"/>
</dbReference>
<evidence type="ECO:0008006" key="8">
    <source>
        <dbReference type="Google" id="ProtNLM"/>
    </source>
</evidence>
<sequence>MKKSKMLILFLLCFTVSIGFSQEKTRRQIKAEQKIQKQKEVEKLIDSREFQFVARNSNSQSFRMIDLTLNPNFVKFKPDFIKSDMPFFGRGYSGLGYTSDTGLKFEGKPEKYNTKLSNKEYQIKVSVKGQNDFFDLTLLVSFDGSGILTINSNNRAPITYFGEIMPIKEDKKE</sequence>
<dbReference type="Proteomes" id="UP000093226">
    <property type="component" value="Unassembled WGS sequence"/>
</dbReference>
<gene>
    <name evidence="3" type="ORF">FBGL_02235</name>
    <name evidence="2" type="ORF">FGL01_29820</name>
    <name evidence="4" type="ORF">SAMN05192550_3186</name>
</gene>
<dbReference type="EMBL" id="BJVF01000010">
    <property type="protein sequence ID" value="GEL12243.1"/>
    <property type="molecule type" value="Genomic_DNA"/>
</dbReference>
<reference evidence="5" key="1">
    <citation type="submission" date="2016-03" db="EMBL/GenBank/DDBJ databases">
        <title>Draft genome sequence of Paenibacillus glacialis DSM 22343.</title>
        <authorList>
            <person name="Shin S.-K."/>
            <person name="Yi H."/>
        </authorList>
    </citation>
    <scope>NUCLEOTIDE SEQUENCE [LARGE SCALE GENOMIC DNA]</scope>
    <source>
        <strain evidence="5">NBRC 105008</strain>
    </source>
</reference>
<dbReference type="EMBL" id="LVEO01000003">
    <property type="protein sequence ID" value="OCB74247.1"/>
    <property type="molecule type" value="Genomic_DNA"/>
</dbReference>
<evidence type="ECO:0000313" key="5">
    <source>
        <dbReference type="Proteomes" id="UP000093226"/>
    </source>
</evidence>
<evidence type="ECO:0000256" key="1">
    <source>
        <dbReference type="SAM" id="SignalP"/>
    </source>
</evidence>
<reference evidence="3" key="2">
    <citation type="submission" date="2016-03" db="EMBL/GenBank/DDBJ databases">
        <authorList>
            <person name="Ploux O."/>
        </authorList>
    </citation>
    <scope>NUCLEOTIDE SEQUENCE</scope>
    <source>
        <strain evidence="3">NBRC 105008</strain>
    </source>
</reference>
<organism evidence="3 5">
    <name type="scientific">Flavobacterium glycines</name>
    <dbReference type="NCBI Taxonomy" id="551990"/>
    <lineage>
        <taxon>Bacteria</taxon>
        <taxon>Pseudomonadati</taxon>
        <taxon>Bacteroidota</taxon>
        <taxon>Flavobacteriia</taxon>
        <taxon>Flavobacteriales</taxon>
        <taxon>Flavobacteriaceae</taxon>
        <taxon>Flavobacterium</taxon>
    </lineage>
</organism>
<reference evidence="2 7" key="4">
    <citation type="submission" date="2019-07" db="EMBL/GenBank/DDBJ databases">
        <title>Whole genome shotgun sequence of Flavobacterium glycines NBRC 105008.</title>
        <authorList>
            <person name="Hosoyama A."/>
            <person name="Uohara A."/>
            <person name="Ohji S."/>
            <person name="Ichikawa N."/>
        </authorList>
    </citation>
    <scope>NUCLEOTIDE SEQUENCE [LARGE SCALE GENOMIC DNA]</scope>
    <source>
        <strain evidence="2 7">NBRC 105008</strain>
    </source>
</reference>